<keyword evidence="5 7" id="KW-0472">Membrane</keyword>
<evidence type="ECO:0000256" key="7">
    <source>
        <dbReference type="RuleBase" id="RU361218"/>
    </source>
</evidence>
<dbReference type="Pfam" id="PF00335">
    <property type="entry name" value="Tetraspanin"/>
    <property type="match status" value="1"/>
</dbReference>
<evidence type="ECO:0000256" key="1">
    <source>
        <dbReference type="ARBA" id="ARBA00004141"/>
    </source>
</evidence>
<feature type="transmembrane region" description="Helical" evidence="7">
    <location>
        <begin position="12"/>
        <end position="35"/>
    </location>
</feature>
<feature type="disulfide bond" evidence="6">
    <location>
        <begin position="145"/>
        <end position="176"/>
    </location>
</feature>
<dbReference type="InterPro" id="IPR018499">
    <property type="entry name" value="Tetraspanin/Peripherin"/>
</dbReference>
<organism evidence="8 9">
    <name type="scientific">Pangasianodon hypophthalmus</name>
    <name type="common">Striped catfish</name>
    <name type="synonym">Helicophagus hypophthalmus</name>
    <dbReference type="NCBI Taxonomy" id="310915"/>
    <lineage>
        <taxon>Eukaryota</taxon>
        <taxon>Metazoa</taxon>
        <taxon>Chordata</taxon>
        <taxon>Craniata</taxon>
        <taxon>Vertebrata</taxon>
        <taxon>Euteleostomi</taxon>
        <taxon>Actinopterygii</taxon>
        <taxon>Neopterygii</taxon>
        <taxon>Teleostei</taxon>
        <taxon>Ostariophysi</taxon>
        <taxon>Siluriformes</taxon>
        <taxon>Pangasiidae</taxon>
        <taxon>Pangasianodon</taxon>
    </lineage>
</organism>
<dbReference type="GO" id="GO:0005886">
    <property type="term" value="C:plasma membrane"/>
    <property type="evidence" value="ECO:0007669"/>
    <property type="project" value="TreeGrafter"/>
</dbReference>
<dbReference type="PIRSF" id="PIRSF002419">
    <property type="entry name" value="Tetraspanin"/>
    <property type="match status" value="1"/>
</dbReference>
<evidence type="ECO:0000313" key="9">
    <source>
        <dbReference type="Proteomes" id="UP000327468"/>
    </source>
</evidence>
<dbReference type="InterPro" id="IPR018503">
    <property type="entry name" value="Tetraspanin_CS"/>
</dbReference>
<dbReference type="Proteomes" id="UP000327468">
    <property type="component" value="Chromosome 16"/>
</dbReference>
<dbReference type="Gene3D" id="1.10.1450.10">
    <property type="entry name" value="Tetraspanin"/>
    <property type="match status" value="1"/>
</dbReference>
<evidence type="ECO:0000256" key="4">
    <source>
        <dbReference type="ARBA" id="ARBA00022989"/>
    </source>
</evidence>
<keyword evidence="4 7" id="KW-1133">Transmembrane helix</keyword>
<keyword evidence="3 7" id="KW-0812">Transmembrane</keyword>
<feature type="transmembrane region" description="Helical" evidence="7">
    <location>
        <begin position="83"/>
        <end position="107"/>
    </location>
</feature>
<protein>
    <recommendedName>
        <fullName evidence="7">Tetraspanin</fullName>
    </recommendedName>
</protein>
<evidence type="ECO:0000256" key="3">
    <source>
        <dbReference type="ARBA" id="ARBA00022692"/>
    </source>
</evidence>
<keyword evidence="6" id="KW-1015">Disulfide bond</keyword>
<accession>A0A5N5LTR9</accession>
<evidence type="ECO:0000256" key="5">
    <source>
        <dbReference type="ARBA" id="ARBA00023136"/>
    </source>
</evidence>
<dbReference type="InterPro" id="IPR008952">
    <property type="entry name" value="Tetraspanin_EC2_sf"/>
</dbReference>
<dbReference type="InterPro" id="IPR000301">
    <property type="entry name" value="Tetraspanin_animals"/>
</dbReference>
<evidence type="ECO:0000256" key="6">
    <source>
        <dbReference type="PIRSR" id="PIRSR002419-1"/>
    </source>
</evidence>
<comment type="caution">
    <text evidence="8">The sequence shown here is derived from an EMBL/GenBank/DDBJ whole genome shotgun (WGS) entry which is preliminary data.</text>
</comment>
<name>A0A5N5LTR9_PANHP</name>
<comment type="subcellular location">
    <subcellularLocation>
        <location evidence="1 7">Membrane</location>
        <topology evidence="1 7">Multi-pass membrane protein</topology>
    </subcellularLocation>
</comment>
<comment type="similarity">
    <text evidence="2 7">Belongs to the tetraspanin (TM4SF) family.</text>
</comment>
<dbReference type="EMBL" id="VFJC01000017">
    <property type="protein sequence ID" value="KAB5546089.1"/>
    <property type="molecule type" value="Genomic_DNA"/>
</dbReference>
<dbReference type="PRINTS" id="PR00259">
    <property type="entry name" value="TMFOUR"/>
</dbReference>
<proteinExistence type="inferred from homology"/>
<dbReference type="PANTHER" id="PTHR19282:SF456">
    <property type="entry name" value="CD63 MOLECULE"/>
    <property type="match status" value="1"/>
</dbReference>
<feature type="transmembrane region" description="Helical" evidence="7">
    <location>
        <begin position="55"/>
        <end position="76"/>
    </location>
</feature>
<reference evidence="8 9" key="1">
    <citation type="submission" date="2019-06" db="EMBL/GenBank/DDBJ databases">
        <title>A chromosome-scale genome assembly of the striped catfish, Pangasianodon hypophthalmus.</title>
        <authorList>
            <person name="Wen M."/>
            <person name="Zahm M."/>
            <person name="Roques C."/>
            <person name="Cabau C."/>
            <person name="Klopp C."/>
            <person name="Donnadieu C."/>
            <person name="Jouanno E."/>
            <person name="Avarre J.-C."/>
            <person name="Campet M."/>
            <person name="Ha T.T.T."/>
            <person name="Dugue R."/>
            <person name="Lampietro C."/>
            <person name="Louis A."/>
            <person name="Herpin A."/>
            <person name="Echchiki A."/>
            <person name="Berthelot C."/>
            <person name="Parey E."/>
            <person name="Roest-Crollius H."/>
            <person name="Braasch I."/>
            <person name="Postlethwait J."/>
            <person name="Bobe J."/>
            <person name="Montfort J."/>
            <person name="Bouchez O."/>
            <person name="Begum T."/>
            <person name="Schartl M."/>
            <person name="Guiguen Y."/>
        </authorList>
    </citation>
    <scope>NUCLEOTIDE SEQUENCE [LARGE SCALE GENOMIC DNA]</scope>
    <source>
        <strain evidence="8 9">Indonesia</strain>
        <tissue evidence="8">Blood</tissue>
    </source>
</reference>
<dbReference type="PANTHER" id="PTHR19282">
    <property type="entry name" value="TETRASPANIN"/>
    <property type="match status" value="1"/>
</dbReference>
<keyword evidence="9" id="KW-1185">Reference proteome</keyword>
<dbReference type="PROSITE" id="PS00421">
    <property type="entry name" value="TM4_1"/>
    <property type="match status" value="1"/>
</dbReference>
<dbReference type="SUPFAM" id="SSF48652">
    <property type="entry name" value="Tetraspanin"/>
    <property type="match status" value="1"/>
</dbReference>
<feature type="transmembrane region" description="Helical" evidence="7">
    <location>
        <begin position="206"/>
        <end position="229"/>
    </location>
</feature>
<evidence type="ECO:0000256" key="2">
    <source>
        <dbReference type="ARBA" id="ARBA00006840"/>
    </source>
</evidence>
<sequence length="244" mass="26497">MAVEGGMKCVKFLLFSFNFVFLLCGLAVIVVGVVVGATLSSLPESEQEASKGSSTVIIVVGVVIFFIAFFGCCGAWKENYCMVTTFVILLSLVLITEILLSIGGYVLTNTMLVIMDEGLQEMISEYETNEEFKDGMDKMQQMLKCCGGVNVSDWVDFQADGISVPDSCCRNITLNCGIGAMNNGNEIYTRACGTALENLIKLVRCWFGVAALVIAFIEILAVVFACTLMRGIHKGYENQEVSLS</sequence>
<dbReference type="GO" id="GO:1900746">
    <property type="term" value="P:regulation of vascular endothelial growth factor signaling pathway"/>
    <property type="evidence" value="ECO:0007669"/>
    <property type="project" value="TreeGrafter"/>
</dbReference>
<evidence type="ECO:0000313" key="8">
    <source>
        <dbReference type="EMBL" id="KAB5546089.1"/>
    </source>
</evidence>
<dbReference type="AlphaFoldDB" id="A0A5N5LTR9"/>
<gene>
    <name evidence="8" type="ORF">PHYPO_G00068130</name>
</gene>